<organism evidence="2 3">
    <name type="scientific">Actinacidiphila guanduensis</name>
    <dbReference type="NCBI Taxonomy" id="310781"/>
    <lineage>
        <taxon>Bacteria</taxon>
        <taxon>Bacillati</taxon>
        <taxon>Actinomycetota</taxon>
        <taxon>Actinomycetes</taxon>
        <taxon>Kitasatosporales</taxon>
        <taxon>Streptomycetaceae</taxon>
        <taxon>Actinacidiphila</taxon>
    </lineage>
</organism>
<sequence>MAGKLKAALTVAMGTAGLLGAAVAPAAAASQSNWSSCPSGYFCAWTGSNGTGSRCQWVDDAETWEACSWAGDGVDHPHSVYNHGVTGLGVTIFRDIDWHSPIGACVTQGKQVNLAGTYDINSHAWDCRA</sequence>
<dbReference type="OrthoDB" id="3700467at2"/>
<dbReference type="STRING" id="310781.SAMN05216259_11972"/>
<dbReference type="RefSeq" id="WP_093787901.1">
    <property type="nucleotide sequence ID" value="NZ_FNIE01000019.1"/>
</dbReference>
<gene>
    <name evidence="2" type="ORF">SAMN05216259_11972</name>
</gene>
<feature type="signal peptide" evidence="1">
    <location>
        <begin position="1"/>
        <end position="21"/>
    </location>
</feature>
<dbReference type="Proteomes" id="UP000199341">
    <property type="component" value="Unassembled WGS sequence"/>
</dbReference>
<evidence type="ECO:0000256" key="1">
    <source>
        <dbReference type="SAM" id="SignalP"/>
    </source>
</evidence>
<evidence type="ECO:0000313" key="3">
    <source>
        <dbReference type="Proteomes" id="UP000199341"/>
    </source>
</evidence>
<keyword evidence="1" id="KW-0732">Signal</keyword>
<reference evidence="2 3" key="1">
    <citation type="submission" date="2016-10" db="EMBL/GenBank/DDBJ databases">
        <authorList>
            <person name="de Groot N.N."/>
        </authorList>
    </citation>
    <scope>NUCLEOTIDE SEQUENCE [LARGE SCALE GENOMIC DNA]</scope>
    <source>
        <strain evidence="2 3">CGMCC 4.2022</strain>
    </source>
</reference>
<dbReference type="EMBL" id="FNIE01000019">
    <property type="protein sequence ID" value="SDP19229.1"/>
    <property type="molecule type" value="Genomic_DNA"/>
</dbReference>
<keyword evidence="3" id="KW-1185">Reference proteome</keyword>
<protein>
    <submittedName>
        <fullName evidence="2">Peptidase inhibitor family I36</fullName>
    </submittedName>
</protein>
<name>A0A1H0QR59_9ACTN</name>
<evidence type="ECO:0000313" key="2">
    <source>
        <dbReference type="EMBL" id="SDP19229.1"/>
    </source>
</evidence>
<accession>A0A1H0QR59</accession>
<feature type="chain" id="PRO_5038661067" evidence="1">
    <location>
        <begin position="22"/>
        <end position="129"/>
    </location>
</feature>
<dbReference type="AlphaFoldDB" id="A0A1H0QR59"/>
<proteinExistence type="predicted"/>
<dbReference type="Pfam" id="PF03995">
    <property type="entry name" value="Inhibitor_I36"/>
    <property type="match status" value="1"/>
</dbReference>